<sequence>MFPQGRHPTPHQPPGQPFKFTIPESLDRIKEEFQFLQAQYHSLKLECEKLASEKTEMQRHYVMYYEMSYGLNIEMHKQTEIAKRLNTICAQVIPFLSQEHQQQVVQAVERAKQVTMAELNAVIGVRGLPGLPPTQHLSHAHAAAGGAASVPLTPHPAGLHPSQLGGSAGLLALSGALGAMPTHHLAVKEGGDKKPHPSEPHPHPSGADHLRGEQSPPREPVCLMLIVDAMFKEKLDLLPPTSSLLPLLSSLPNSNLLPPSLPLAAGLRTPMAVSGPYPGAFGMLPHGAGMNGDLAGAAAYAAGLHNMSPQMSAAAAAAAVAAYGRSPMVGFDPHSHMRVAGLPPSLTGIPGGKPAYSFHVAADGQMQPVPFPPDALVGPGIPRHARQINTLNHGEVVCAVTISNPTRHVYTGGKGCVKVWDISHPGNKSPVSQLDCLNRDNYIRSCRLLPDGRTLIVGGEASTLSIWDLATPTPRIKAELTSSAPACYALAISPDSKVCFSCCSDGNIAVWDLHNQTLVRQFQGHTDGASCIDISNDGTKLWTGGLDNTVRSWDLREGRQLQQHDFTSQIFSLGYCPTGEWLAVGMESSNVEVLHVTKPDKYQLHLHESCVLSLQFASCGKWFVSTGKDNLLNAWRTPYGASIFQSKESSSVLSCDISVDDKYIVTGSGDKKATVYEVIY</sequence>
<comment type="similarity">
    <text evidence="2">Belongs to the WD repeat Groucho/TLE family.</text>
</comment>
<comment type="subcellular location">
    <subcellularLocation>
        <location evidence="1">Nucleus</location>
    </subcellularLocation>
</comment>
<dbReference type="InterPro" id="IPR019775">
    <property type="entry name" value="WD40_repeat_CS"/>
</dbReference>
<dbReference type="Ensembl" id="ENSGMOT00000042678.1">
    <property type="protein sequence ID" value="ENSGMOP00000054013.1"/>
    <property type="gene ID" value="ENSGMOG00000005865.2"/>
</dbReference>
<reference evidence="10" key="2">
    <citation type="submission" date="2025-09" db="UniProtKB">
        <authorList>
            <consortium name="Ensembl"/>
        </authorList>
    </citation>
    <scope>IDENTIFICATION</scope>
</reference>
<dbReference type="PROSITE" id="PS50294">
    <property type="entry name" value="WD_REPEATS_REGION"/>
    <property type="match status" value="1"/>
</dbReference>
<reference evidence="10" key="1">
    <citation type="submission" date="2025-08" db="UniProtKB">
        <authorList>
            <consortium name="Ensembl"/>
        </authorList>
    </citation>
    <scope>IDENTIFICATION</scope>
</reference>
<dbReference type="Pfam" id="PF03920">
    <property type="entry name" value="TLE_N"/>
    <property type="match status" value="1"/>
</dbReference>
<feature type="repeat" description="WD" evidence="6">
    <location>
        <begin position="480"/>
        <end position="521"/>
    </location>
</feature>
<dbReference type="InterPro" id="IPR005617">
    <property type="entry name" value="Groucho/TLE_N"/>
</dbReference>
<dbReference type="GO" id="GO:0003714">
    <property type="term" value="F:transcription corepressor activity"/>
    <property type="evidence" value="ECO:0007669"/>
    <property type="project" value="TreeGrafter"/>
</dbReference>
<dbReference type="PROSITE" id="PS50082">
    <property type="entry name" value="WD_REPEATS_2"/>
    <property type="match status" value="3"/>
</dbReference>
<dbReference type="PANTHER" id="PTHR10814:SF29">
    <property type="entry name" value="TRANSDUCIN-LIKE ENHANCER PROTEIN 1"/>
    <property type="match status" value="1"/>
</dbReference>
<dbReference type="Pfam" id="PF00400">
    <property type="entry name" value="WD40"/>
    <property type="match status" value="6"/>
</dbReference>
<evidence type="ECO:0000256" key="1">
    <source>
        <dbReference type="ARBA" id="ARBA00004123"/>
    </source>
</evidence>
<organism evidence="10 11">
    <name type="scientific">Gadus morhua</name>
    <name type="common">Atlantic cod</name>
    <dbReference type="NCBI Taxonomy" id="8049"/>
    <lineage>
        <taxon>Eukaryota</taxon>
        <taxon>Metazoa</taxon>
        <taxon>Chordata</taxon>
        <taxon>Craniata</taxon>
        <taxon>Vertebrata</taxon>
        <taxon>Euteleostomi</taxon>
        <taxon>Actinopterygii</taxon>
        <taxon>Neopterygii</taxon>
        <taxon>Teleostei</taxon>
        <taxon>Neoteleostei</taxon>
        <taxon>Acanthomorphata</taxon>
        <taxon>Zeiogadaria</taxon>
        <taxon>Gadariae</taxon>
        <taxon>Gadiformes</taxon>
        <taxon>Gadoidei</taxon>
        <taxon>Gadidae</taxon>
        <taxon>Gadus</taxon>
    </lineage>
</organism>
<dbReference type="PROSITE" id="PS00678">
    <property type="entry name" value="WD_REPEATS_1"/>
    <property type="match status" value="2"/>
</dbReference>
<feature type="region of interest" description="Disordered" evidence="8">
    <location>
        <begin position="187"/>
        <end position="216"/>
    </location>
</feature>
<feature type="domain" description="Groucho/TLE N-terminal Q-rich" evidence="9">
    <location>
        <begin position="18"/>
        <end position="125"/>
    </location>
</feature>
<protein>
    <submittedName>
        <fullName evidence="10">Transducin-like enhancer protein 1</fullName>
    </submittedName>
</protein>
<dbReference type="GO" id="GO:0005634">
    <property type="term" value="C:nucleus"/>
    <property type="evidence" value="ECO:0007669"/>
    <property type="project" value="UniProtKB-SubCell"/>
</dbReference>
<evidence type="ECO:0000256" key="5">
    <source>
        <dbReference type="ARBA" id="ARBA00023242"/>
    </source>
</evidence>
<dbReference type="CDD" id="cd00200">
    <property type="entry name" value="WD40"/>
    <property type="match status" value="1"/>
</dbReference>
<dbReference type="SMART" id="SM00320">
    <property type="entry name" value="WD40"/>
    <property type="match status" value="7"/>
</dbReference>
<keyword evidence="4" id="KW-0677">Repeat</keyword>
<accession>A0A8C5BYP4</accession>
<evidence type="ECO:0000256" key="8">
    <source>
        <dbReference type="SAM" id="MobiDB-lite"/>
    </source>
</evidence>
<dbReference type="PANTHER" id="PTHR10814">
    <property type="entry name" value="TRANSDUCIN-LIKE ENHANCER PROTEIN"/>
    <property type="match status" value="1"/>
</dbReference>
<dbReference type="AlphaFoldDB" id="A0A8C5BYP4"/>
<dbReference type="InterPro" id="IPR009146">
    <property type="entry name" value="Groucho_enhance"/>
</dbReference>
<name>A0A8C5BYP4_GADMO</name>
<evidence type="ECO:0000256" key="7">
    <source>
        <dbReference type="SAM" id="Coils"/>
    </source>
</evidence>
<keyword evidence="11" id="KW-1185">Reference proteome</keyword>
<dbReference type="GO" id="GO:0090090">
    <property type="term" value="P:negative regulation of canonical Wnt signaling pathway"/>
    <property type="evidence" value="ECO:0007669"/>
    <property type="project" value="TreeGrafter"/>
</dbReference>
<keyword evidence="3 6" id="KW-0853">WD repeat</keyword>
<feature type="coiled-coil region" evidence="7">
    <location>
        <begin position="26"/>
        <end position="53"/>
    </location>
</feature>
<evidence type="ECO:0000259" key="9">
    <source>
        <dbReference type="Pfam" id="PF03920"/>
    </source>
</evidence>
<evidence type="ECO:0000256" key="2">
    <source>
        <dbReference type="ARBA" id="ARBA00005969"/>
    </source>
</evidence>
<dbReference type="InterPro" id="IPR036322">
    <property type="entry name" value="WD40_repeat_dom_sf"/>
</dbReference>
<dbReference type="InterPro" id="IPR015943">
    <property type="entry name" value="WD40/YVTN_repeat-like_dom_sf"/>
</dbReference>
<dbReference type="GO" id="GO:0005667">
    <property type="term" value="C:transcription regulator complex"/>
    <property type="evidence" value="ECO:0007669"/>
    <property type="project" value="TreeGrafter"/>
</dbReference>
<dbReference type="PRINTS" id="PR01850">
    <property type="entry name" value="GROUCHOFAMLY"/>
</dbReference>
<evidence type="ECO:0000256" key="6">
    <source>
        <dbReference type="PROSITE-ProRule" id="PRU00221"/>
    </source>
</evidence>
<dbReference type="Proteomes" id="UP000694546">
    <property type="component" value="Chromosome 6"/>
</dbReference>
<evidence type="ECO:0000256" key="3">
    <source>
        <dbReference type="ARBA" id="ARBA00022574"/>
    </source>
</evidence>
<dbReference type="Gene3D" id="2.130.10.10">
    <property type="entry name" value="YVTN repeat-like/Quinoprotein amine dehydrogenase"/>
    <property type="match status" value="1"/>
</dbReference>
<feature type="compositionally biased region" description="Basic and acidic residues" evidence="8">
    <location>
        <begin position="187"/>
        <end position="212"/>
    </location>
</feature>
<proteinExistence type="inferred from homology"/>
<keyword evidence="7" id="KW-0175">Coiled coil</keyword>
<evidence type="ECO:0000313" key="11">
    <source>
        <dbReference type="Proteomes" id="UP000694546"/>
    </source>
</evidence>
<feature type="repeat" description="WD" evidence="6">
    <location>
        <begin position="604"/>
        <end position="635"/>
    </location>
</feature>
<dbReference type="SUPFAM" id="SSF50978">
    <property type="entry name" value="WD40 repeat-like"/>
    <property type="match status" value="1"/>
</dbReference>
<feature type="repeat" description="WD" evidence="6">
    <location>
        <begin position="522"/>
        <end position="563"/>
    </location>
</feature>
<keyword evidence="5" id="KW-0539">Nucleus</keyword>
<dbReference type="InterPro" id="IPR001680">
    <property type="entry name" value="WD40_rpt"/>
</dbReference>
<evidence type="ECO:0000256" key="4">
    <source>
        <dbReference type="ARBA" id="ARBA00022737"/>
    </source>
</evidence>
<evidence type="ECO:0000313" key="10">
    <source>
        <dbReference type="Ensembl" id="ENSGMOP00000054013.1"/>
    </source>
</evidence>
<gene>
    <name evidence="10" type="primary">LOC115545643</name>
</gene>
<dbReference type="GeneTree" id="ENSGT01030000234519"/>